<accession>A0A7L9QEE0</accession>
<dbReference type="AlphaFoldDB" id="A0A7L9QEE0"/>
<organism evidence="5">
    <name type="scientific">Trebouxia lynnae</name>
    <dbReference type="NCBI Taxonomy" id="1825957"/>
    <lineage>
        <taxon>Eukaryota</taxon>
        <taxon>Viridiplantae</taxon>
        <taxon>Chlorophyta</taxon>
        <taxon>core chlorophytes</taxon>
        <taxon>Trebouxiophyceae</taxon>
        <taxon>Trebouxiales</taxon>
        <taxon>Trebouxiaceae</taxon>
        <taxon>Trebouxia</taxon>
    </lineage>
</organism>
<dbReference type="Pfam" id="PF07944">
    <property type="entry name" value="Beta-AFase-like_GH127_cat"/>
    <property type="match status" value="1"/>
</dbReference>
<feature type="domain" description="Non-reducing end beta-L-arabinofuranosidase-like GH127 catalytic" evidence="3">
    <location>
        <begin position="32"/>
        <end position="369"/>
    </location>
</feature>
<protein>
    <submittedName>
        <fullName evidence="5">Putative extracellular protein TR9_009</fullName>
    </submittedName>
</protein>
<feature type="compositionally biased region" description="Low complexity" evidence="1">
    <location>
        <begin position="398"/>
        <end position="410"/>
    </location>
</feature>
<dbReference type="PANTHER" id="PTHR31151:SF0">
    <property type="entry name" value="PROLINE-TRNA LIGASE (DUF1680)"/>
    <property type="match status" value="1"/>
</dbReference>
<evidence type="ECO:0000256" key="2">
    <source>
        <dbReference type="SAM" id="SignalP"/>
    </source>
</evidence>
<evidence type="ECO:0000259" key="4">
    <source>
        <dbReference type="Pfam" id="PF20736"/>
    </source>
</evidence>
<name>A0A7L9QEE0_9CHLO</name>
<reference evidence="5" key="1">
    <citation type="journal article" date="2020" name="Microb. Ecol.">
        <title>The Under-explored Extracellular Proteome of Aero-Terrestrial Microalgae Provides Clues on Different Mechanisms of Desiccation Tolerance in Non-Model Organisms.</title>
        <authorList>
            <person name="Gonzalez-Hourcade M."/>
            <person name="Del Campo E.M."/>
            <person name="Casano L.M."/>
        </authorList>
    </citation>
    <scope>NUCLEOTIDE SEQUENCE</scope>
    <source>
        <strain evidence="5">TR9</strain>
    </source>
</reference>
<feature type="signal peptide" evidence="2">
    <location>
        <begin position="1"/>
        <end position="20"/>
    </location>
</feature>
<sequence length="900" mass="98748">MIWLVTLCLILVSCRVMVQASDPMIQPFLLQDVRLDASSFAAKATALNREYMMSLEVDSLLLTFRQNARLPALGEAFSGSWEDPSCEVRGQFMGHYLSASARLQGDDAMAKRTAFIVGELRKVQSKLGDGYLSAFPTEHFDRLESLQPVWAPYYVIHKIMAGLLDQYSFSGNKVALQMVTDMAAYFAKRVDNTIKVNGTEQWHNVLNNEFGGMSEVLHNLYGVTQDKEHLRLAGLFVKPMFWEPLVALQDPLAGLHANTHLAQVNGFAAQYEQTGDKDALTAVQHFFDVVTHHHSYATGGSNDHEFWGPADQVADAISQQQHALETEETCTQYNMLKVARYLFRWTGNVTYADYYERALINGLLGTQRMPASHQPEPQPKPRQASMQNLQPESHMDQRPQYPQHQQQEHLVQNLAQPEAAHQTRYLLQADSNGSAAAAADSSPVTALEANSGNWRQAAFAQFGSGNAVALQDHPENAPGPGVLLYLLPLGSGQGKGGSSHGWGTPLHSFWCCYGSSVESFSKLSDSIYFFRLHQDAKKASEPAAELYVNQMVSSSLYWHDQGLVVNQTATFDGPNSTALTKLAITASDAATDMIVIKLRIPSWVAEGTSEVRLNGQTWRECHHHASLDSSDAEDVHTAVSAGSYCSIKGVFKTGDVITAKLPMIIRAETIQDSRSEFHSLKALMIGPMLMAGLTESSRIITANASNLAPLVSELPTEGLVSLRLSGSADVYLQQQDGQIVAQPLQSQSNAAAMAATFRMLDVSQDSFQSVRQLAPGQHALLESMTHLGHFVVENTQGNWGLMKKPFDLAQPATLIHIVGGSITSQEQTVGIHAMQSDNTHAAVMPFAGASTMEWIVSAPKGRYPTGSKQIHGQDNTYVISPIGSIVDEKYTAYFEFRAPQ</sequence>
<dbReference type="InterPro" id="IPR008928">
    <property type="entry name" value="6-hairpin_glycosidase_sf"/>
</dbReference>
<dbReference type="InterPro" id="IPR049046">
    <property type="entry name" value="Beta-AFase-like_GH127_middle"/>
</dbReference>
<keyword evidence="2" id="KW-0732">Signal</keyword>
<dbReference type="PANTHER" id="PTHR31151">
    <property type="entry name" value="PROLINE-TRNA LIGASE (DUF1680)"/>
    <property type="match status" value="1"/>
</dbReference>
<evidence type="ECO:0000259" key="3">
    <source>
        <dbReference type="Pfam" id="PF07944"/>
    </source>
</evidence>
<evidence type="ECO:0000256" key="1">
    <source>
        <dbReference type="SAM" id="MobiDB-lite"/>
    </source>
</evidence>
<dbReference type="EMBL" id="MT438950">
    <property type="protein sequence ID" value="QOL01197.1"/>
    <property type="molecule type" value="mRNA"/>
</dbReference>
<dbReference type="SUPFAM" id="SSF48208">
    <property type="entry name" value="Six-hairpin glycosidases"/>
    <property type="match status" value="1"/>
</dbReference>
<feature type="domain" description="Non-reducing end beta-L-arabinofuranosidase-like GH127 middle" evidence="4">
    <location>
        <begin position="546"/>
        <end position="663"/>
    </location>
</feature>
<dbReference type="InterPro" id="IPR012878">
    <property type="entry name" value="Beta-AFase-like_GH127_cat"/>
</dbReference>
<dbReference type="GO" id="GO:0005975">
    <property type="term" value="P:carbohydrate metabolic process"/>
    <property type="evidence" value="ECO:0007669"/>
    <property type="project" value="InterPro"/>
</dbReference>
<proteinExistence type="evidence at transcript level"/>
<feature type="chain" id="PRO_5029831912" evidence="2">
    <location>
        <begin position="21"/>
        <end position="900"/>
    </location>
</feature>
<feature type="region of interest" description="Disordered" evidence="1">
    <location>
        <begin position="368"/>
        <end position="410"/>
    </location>
</feature>
<evidence type="ECO:0000313" key="5">
    <source>
        <dbReference type="EMBL" id="QOL01197.1"/>
    </source>
</evidence>
<dbReference type="Pfam" id="PF20736">
    <property type="entry name" value="Glyco_hydro127M"/>
    <property type="match status" value="1"/>
</dbReference>